<keyword evidence="3" id="KW-1185">Reference proteome</keyword>
<evidence type="ECO:0000256" key="1">
    <source>
        <dbReference type="SAM" id="MobiDB-lite"/>
    </source>
</evidence>
<feature type="compositionally biased region" description="Low complexity" evidence="1">
    <location>
        <begin position="248"/>
        <end position="282"/>
    </location>
</feature>
<dbReference type="EMBL" id="GG745332">
    <property type="protein sequence ID" value="KNE58262.1"/>
    <property type="molecule type" value="Genomic_DNA"/>
</dbReference>
<name>A0A0L0S6V0_ALLM3</name>
<evidence type="ECO:0000313" key="2">
    <source>
        <dbReference type="EMBL" id="KNE58262.1"/>
    </source>
</evidence>
<feature type="region of interest" description="Disordered" evidence="1">
    <location>
        <begin position="56"/>
        <end position="77"/>
    </location>
</feature>
<feature type="region of interest" description="Disordered" evidence="1">
    <location>
        <begin position="90"/>
        <end position="112"/>
    </location>
</feature>
<feature type="compositionally biased region" description="Polar residues" evidence="1">
    <location>
        <begin position="205"/>
        <end position="222"/>
    </location>
</feature>
<reference evidence="3" key="2">
    <citation type="submission" date="2009-11" db="EMBL/GenBank/DDBJ databases">
        <title>The Genome Sequence of Allomyces macrogynus strain ATCC 38327.</title>
        <authorList>
            <consortium name="The Broad Institute Genome Sequencing Platform"/>
            <person name="Russ C."/>
            <person name="Cuomo C."/>
            <person name="Shea T."/>
            <person name="Young S.K."/>
            <person name="Zeng Q."/>
            <person name="Koehrsen M."/>
            <person name="Haas B."/>
            <person name="Borodovsky M."/>
            <person name="Guigo R."/>
            <person name="Alvarado L."/>
            <person name="Berlin A."/>
            <person name="Borenstein D."/>
            <person name="Chen Z."/>
            <person name="Engels R."/>
            <person name="Freedman E."/>
            <person name="Gellesch M."/>
            <person name="Goldberg J."/>
            <person name="Griggs A."/>
            <person name="Gujja S."/>
            <person name="Heiman D."/>
            <person name="Hepburn T."/>
            <person name="Howarth C."/>
            <person name="Jen D."/>
            <person name="Larson L."/>
            <person name="Lewis B."/>
            <person name="Mehta T."/>
            <person name="Park D."/>
            <person name="Pearson M."/>
            <person name="Roberts A."/>
            <person name="Saif S."/>
            <person name="Shenoy N."/>
            <person name="Sisk P."/>
            <person name="Stolte C."/>
            <person name="Sykes S."/>
            <person name="Walk T."/>
            <person name="White J."/>
            <person name="Yandava C."/>
            <person name="Burger G."/>
            <person name="Gray M.W."/>
            <person name="Holland P.W.H."/>
            <person name="King N."/>
            <person name="Lang F.B.F."/>
            <person name="Roger A.J."/>
            <person name="Ruiz-Trillo I."/>
            <person name="Lander E."/>
            <person name="Nusbaum C."/>
        </authorList>
    </citation>
    <scope>NUCLEOTIDE SEQUENCE [LARGE SCALE GENOMIC DNA]</scope>
    <source>
        <strain evidence="3">ATCC 38327</strain>
    </source>
</reference>
<reference evidence="2 3" key="1">
    <citation type="submission" date="2009-11" db="EMBL/GenBank/DDBJ databases">
        <title>Annotation of Allomyces macrogynus ATCC 38327.</title>
        <authorList>
            <consortium name="The Broad Institute Genome Sequencing Platform"/>
            <person name="Russ C."/>
            <person name="Cuomo C."/>
            <person name="Burger G."/>
            <person name="Gray M.W."/>
            <person name="Holland P.W.H."/>
            <person name="King N."/>
            <person name="Lang F.B.F."/>
            <person name="Roger A.J."/>
            <person name="Ruiz-Trillo I."/>
            <person name="Young S.K."/>
            <person name="Zeng Q."/>
            <person name="Gargeya S."/>
            <person name="Fitzgerald M."/>
            <person name="Haas B."/>
            <person name="Abouelleil A."/>
            <person name="Alvarado L."/>
            <person name="Arachchi H.M."/>
            <person name="Berlin A."/>
            <person name="Chapman S.B."/>
            <person name="Gearin G."/>
            <person name="Goldberg J."/>
            <person name="Griggs A."/>
            <person name="Gujja S."/>
            <person name="Hansen M."/>
            <person name="Heiman D."/>
            <person name="Howarth C."/>
            <person name="Larimer J."/>
            <person name="Lui A."/>
            <person name="MacDonald P.J.P."/>
            <person name="McCowen C."/>
            <person name="Montmayeur A."/>
            <person name="Murphy C."/>
            <person name="Neiman D."/>
            <person name="Pearson M."/>
            <person name="Priest M."/>
            <person name="Roberts A."/>
            <person name="Saif S."/>
            <person name="Shea T."/>
            <person name="Sisk P."/>
            <person name="Stolte C."/>
            <person name="Sykes S."/>
            <person name="Wortman J."/>
            <person name="Nusbaum C."/>
            <person name="Birren B."/>
        </authorList>
    </citation>
    <scope>NUCLEOTIDE SEQUENCE [LARGE SCALE GENOMIC DNA]</scope>
    <source>
        <strain evidence="2 3">ATCC 38327</strain>
    </source>
</reference>
<feature type="region of interest" description="Disordered" evidence="1">
    <location>
        <begin position="165"/>
        <end position="186"/>
    </location>
</feature>
<dbReference type="AlphaFoldDB" id="A0A0L0S6V0"/>
<protein>
    <submittedName>
        <fullName evidence="2">Uncharacterized protein</fullName>
    </submittedName>
</protein>
<dbReference type="eggNOG" id="ENOG502S3YB">
    <property type="taxonomic scope" value="Eukaryota"/>
</dbReference>
<feature type="compositionally biased region" description="Polar residues" evidence="1">
    <location>
        <begin position="236"/>
        <end position="247"/>
    </location>
</feature>
<dbReference type="VEuPathDB" id="FungiDB:AMAG_05072"/>
<organism evidence="2 3">
    <name type="scientific">Allomyces macrogynus (strain ATCC 38327)</name>
    <name type="common">Allomyces javanicus var. macrogynus</name>
    <dbReference type="NCBI Taxonomy" id="578462"/>
    <lineage>
        <taxon>Eukaryota</taxon>
        <taxon>Fungi</taxon>
        <taxon>Fungi incertae sedis</taxon>
        <taxon>Blastocladiomycota</taxon>
        <taxon>Blastocladiomycetes</taxon>
        <taxon>Blastocladiales</taxon>
        <taxon>Blastocladiaceae</taxon>
        <taxon>Allomyces</taxon>
    </lineage>
</organism>
<accession>A0A0L0S6V0</accession>
<evidence type="ECO:0000313" key="3">
    <source>
        <dbReference type="Proteomes" id="UP000054350"/>
    </source>
</evidence>
<sequence length="696" mass="72428">MMPLLQRKGQHAASPLRDGAGEQRARPDSTATLLTTSESSNLLFAGSVSSATSSAAASPIPSFSRLPPTASSARPTSPTTLHQLLANAPAVPSTDLQRRSSSSRPASPPAYTAVARSLSNPAGGMAAQATSATEADLIQLREASLDAFQALVCRLVREAKTAAATPTLQPVPSTASASASASAPSRAVTSIPPVTVMDADRRTVSSRLDPTCTGSDDLLPQSTSLQATTAQSLLQSLRSQPGGTNRMRSATSPPTRASSADPLAVPATCTTSPSSPAASTSPTAPPSPGMSAGKRLLASLSRRRAKTADDDSNIPSGASSTVQLLDALSPAEIATPPVDDTPATSGPEGALALALAGLLEDVYTLLDLHRDPTPDEWAAVGASMHVVAGMCAARTPLPTSPLPALAAPSPDSPLPSYAAVMDDSSDASTVYDGTAPPPPPSEKHADALDGMIQAVMPGLGAKAPAAPATPAAALPADLERVMVAIERLQDLGGRKLSNQCVSLSGAQEDRMASAATEGQIARLARGRLENQRAIHAPLERDRVAEAVAMTAGRVPAAFAAQRVQVAPDTVRRMELARLGATLDRLAERSRMRDQEAVAPKDRRIAALEALKVDVDRVAKGSALNDQRYTLSEDKERDMFLGQVLHRVSRLNGRRLDDQSADAPGVRKERAFSEVDAIMERMCRDSSKHDSQRYHVV</sequence>
<feature type="compositionally biased region" description="Low complexity" evidence="1">
    <location>
        <begin position="171"/>
        <end position="186"/>
    </location>
</feature>
<feature type="region of interest" description="Disordered" evidence="1">
    <location>
        <begin position="1"/>
        <end position="34"/>
    </location>
</feature>
<feature type="region of interest" description="Disordered" evidence="1">
    <location>
        <begin position="200"/>
        <end position="222"/>
    </location>
</feature>
<feature type="region of interest" description="Disordered" evidence="1">
    <location>
        <begin position="236"/>
        <end position="293"/>
    </location>
</feature>
<gene>
    <name evidence="2" type="ORF">AMAG_05072</name>
</gene>
<dbReference type="OrthoDB" id="66510at2759"/>
<proteinExistence type="predicted"/>
<dbReference type="Proteomes" id="UP000054350">
    <property type="component" value="Unassembled WGS sequence"/>
</dbReference>